<dbReference type="GO" id="GO:0016791">
    <property type="term" value="F:phosphatase activity"/>
    <property type="evidence" value="ECO:0007669"/>
    <property type="project" value="TreeGrafter"/>
</dbReference>
<organism evidence="2 3">
    <name type="scientific">Gulosibacter chungangensis</name>
    <dbReference type="NCBI Taxonomy" id="979746"/>
    <lineage>
        <taxon>Bacteria</taxon>
        <taxon>Bacillati</taxon>
        <taxon>Actinomycetota</taxon>
        <taxon>Actinomycetes</taxon>
        <taxon>Micrococcales</taxon>
        <taxon>Microbacteriaceae</taxon>
        <taxon>Gulosibacter</taxon>
    </lineage>
</organism>
<proteinExistence type="predicted"/>
<dbReference type="SMART" id="SM00855">
    <property type="entry name" value="PGAM"/>
    <property type="match status" value="1"/>
</dbReference>
<reference evidence="2 3" key="1">
    <citation type="submission" date="2019-09" db="EMBL/GenBank/DDBJ databases">
        <title>Phylogeny of genus Pseudoclavibacter and closely related genus.</title>
        <authorList>
            <person name="Li Y."/>
        </authorList>
    </citation>
    <scope>NUCLEOTIDE SEQUENCE [LARGE SCALE GENOMIC DNA]</scope>
    <source>
        <strain evidence="2 3">KCTC 13959</strain>
    </source>
</reference>
<dbReference type="Pfam" id="PF00300">
    <property type="entry name" value="His_Phos_1"/>
    <property type="match status" value="1"/>
</dbReference>
<sequence>MMTQRIHLVRHGEVFNPDGVLYGRLPNFGLSEKGHRMAKLAADDLAERQVPATRLVVSPLQRTRESAQPIADALGLEMIIDERVIEPWNDFEGHRMRGKDSVLKRPSSWPLFLRPWVPSWGEPFSEIVARMREALLEHALAAKEEATSTATKSDAGRIDGEHSHPGADVIVVSHQLPIWMVHRAVTHQPLPHNPAKRRCSLSSITALEYHPATGFTEAAYREPALSELASATDQGAV</sequence>
<dbReference type="PANTHER" id="PTHR48100:SF51">
    <property type="entry name" value="PHOSPHOGLYCERATE MUTASE"/>
    <property type="match status" value="1"/>
</dbReference>
<name>A0A7J5BHR3_9MICO</name>
<accession>A0A7J5BHR3</accession>
<dbReference type="Gene3D" id="3.40.50.1240">
    <property type="entry name" value="Phosphoglycerate mutase-like"/>
    <property type="match status" value="1"/>
</dbReference>
<dbReference type="GO" id="GO:0005737">
    <property type="term" value="C:cytoplasm"/>
    <property type="evidence" value="ECO:0007669"/>
    <property type="project" value="TreeGrafter"/>
</dbReference>
<dbReference type="InterPro" id="IPR013078">
    <property type="entry name" value="His_Pase_superF_clade-1"/>
</dbReference>
<dbReference type="CDD" id="cd07067">
    <property type="entry name" value="HP_PGM_like"/>
    <property type="match status" value="1"/>
</dbReference>
<dbReference type="InterPro" id="IPR050275">
    <property type="entry name" value="PGM_Phosphatase"/>
</dbReference>
<protein>
    <submittedName>
        <fullName evidence="2">Histidine phosphatase family protein</fullName>
    </submittedName>
</protein>
<dbReference type="Proteomes" id="UP000433493">
    <property type="component" value="Unassembled WGS sequence"/>
</dbReference>
<dbReference type="PANTHER" id="PTHR48100">
    <property type="entry name" value="BROAD-SPECIFICITY PHOSPHATASE YOR283W-RELATED"/>
    <property type="match status" value="1"/>
</dbReference>
<feature type="region of interest" description="Disordered" evidence="1">
    <location>
        <begin position="144"/>
        <end position="164"/>
    </location>
</feature>
<dbReference type="AlphaFoldDB" id="A0A7J5BHR3"/>
<keyword evidence="3" id="KW-1185">Reference proteome</keyword>
<evidence type="ECO:0000256" key="1">
    <source>
        <dbReference type="SAM" id="MobiDB-lite"/>
    </source>
</evidence>
<dbReference type="OrthoDB" id="3215466at2"/>
<dbReference type="InterPro" id="IPR029033">
    <property type="entry name" value="His_PPase_superfam"/>
</dbReference>
<evidence type="ECO:0000313" key="3">
    <source>
        <dbReference type="Proteomes" id="UP000433493"/>
    </source>
</evidence>
<dbReference type="EMBL" id="WBKB01000001">
    <property type="protein sequence ID" value="KAB1644969.1"/>
    <property type="molecule type" value="Genomic_DNA"/>
</dbReference>
<dbReference type="SUPFAM" id="SSF53254">
    <property type="entry name" value="Phosphoglycerate mutase-like"/>
    <property type="match status" value="1"/>
</dbReference>
<gene>
    <name evidence="2" type="ORF">F8O05_01520</name>
</gene>
<feature type="compositionally biased region" description="Basic and acidic residues" evidence="1">
    <location>
        <begin position="154"/>
        <end position="164"/>
    </location>
</feature>
<evidence type="ECO:0000313" key="2">
    <source>
        <dbReference type="EMBL" id="KAB1644969.1"/>
    </source>
</evidence>
<comment type="caution">
    <text evidence="2">The sequence shown here is derived from an EMBL/GenBank/DDBJ whole genome shotgun (WGS) entry which is preliminary data.</text>
</comment>
<dbReference type="RefSeq" id="WP_158050981.1">
    <property type="nucleotide sequence ID" value="NZ_WBKB01000001.1"/>
</dbReference>